<dbReference type="Proteomes" id="UP000447355">
    <property type="component" value="Unassembled WGS sequence"/>
</dbReference>
<evidence type="ECO:0000259" key="7">
    <source>
        <dbReference type="Pfam" id="PF16332"/>
    </source>
</evidence>
<dbReference type="InterPro" id="IPR032518">
    <property type="entry name" value="HepII_N"/>
</dbReference>
<dbReference type="EMBL" id="WWCX01000156">
    <property type="protein sequence ID" value="MYM98844.1"/>
    <property type="molecule type" value="Genomic_DNA"/>
</dbReference>
<dbReference type="Pfam" id="PF07940">
    <property type="entry name" value="Hepar_II_III_C"/>
    <property type="match status" value="1"/>
</dbReference>
<name>A0A845GX40_9BURK</name>
<dbReference type="Pfam" id="PF16332">
    <property type="entry name" value="DUF4962"/>
    <property type="match status" value="1"/>
</dbReference>
<accession>A0A845GX40</accession>
<dbReference type="PANTHER" id="PTHR39210:SF1">
    <property type="entry name" value="HEPARIN-SULFATE LYASE"/>
    <property type="match status" value="1"/>
</dbReference>
<dbReference type="PANTHER" id="PTHR39210">
    <property type="entry name" value="HEPARIN-SULFATE LYASE"/>
    <property type="match status" value="1"/>
</dbReference>
<evidence type="ECO:0000256" key="3">
    <source>
        <dbReference type="ARBA" id="ARBA00022764"/>
    </source>
</evidence>
<evidence type="ECO:0000256" key="5">
    <source>
        <dbReference type="SAM" id="SignalP"/>
    </source>
</evidence>
<comment type="subcellular location">
    <subcellularLocation>
        <location evidence="1">Periplasm</location>
    </subcellularLocation>
</comment>
<evidence type="ECO:0000313" key="9">
    <source>
        <dbReference type="Proteomes" id="UP000447355"/>
    </source>
</evidence>
<feature type="signal peptide" evidence="5">
    <location>
        <begin position="1"/>
        <end position="26"/>
    </location>
</feature>
<evidence type="ECO:0000256" key="1">
    <source>
        <dbReference type="ARBA" id="ARBA00004418"/>
    </source>
</evidence>
<dbReference type="InterPro" id="IPR013783">
    <property type="entry name" value="Ig-like_fold"/>
</dbReference>
<protein>
    <submittedName>
        <fullName evidence="8">DUF4962 domain-containing protein</fullName>
    </submittedName>
</protein>
<gene>
    <name evidence="8" type="ORF">GTP90_33880</name>
</gene>
<reference evidence="8" key="1">
    <citation type="submission" date="2019-12" db="EMBL/GenBank/DDBJ databases">
        <title>Novel species isolated from a subtropical stream in China.</title>
        <authorList>
            <person name="Lu H."/>
        </authorList>
    </citation>
    <scope>NUCLEOTIDE SEQUENCE [LARGE SCALE GENOMIC DNA]</scope>
    <source>
        <strain evidence="8">FT81W</strain>
    </source>
</reference>
<dbReference type="GO" id="GO:0042597">
    <property type="term" value="C:periplasmic space"/>
    <property type="evidence" value="ECO:0007669"/>
    <property type="project" value="UniProtKB-SubCell"/>
</dbReference>
<organism evidence="8 9">
    <name type="scientific">Duganella vulcania</name>
    <dbReference type="NCBI Taxonomy" id="2692166"/>
    <lineage>
        <taxon>Bacteria</taxon>
        <taxon>Pseudomonadati</taxon>
        <taxon>Pseudomonadota</taxon>
        <taxon>Betaproteobacteria</taxon>
        <taxon>Burkholderiales</taxon>
        <taxon>Oxalobacteraceae</taxon>
        <taxon>Telluria group</taxon>
        <taxon>Duganella</taxon>
    </lineage>
</organism>
<evidence type="ECO:0000313" key="8">
    <source>
        <dbReference type="EMBL" id="MYM98844.1"/>
    </source>
</evidence>
<proteinExistence type="predicted"/>
<dbReference type="SUPFAM" id="SSF48230">
    <property type="entry name" value="Chondroitin AC/alginate lyase"/>
    <property type="match status" value="1"/>
</dbReference>
<feature type="domain" description="Heparinase II/III-like C-terminal" evidence="6">
    <location>
        <begin position="481"/>
        <end position="653"/>
    </location>
</feature>
<keyword evidence="4" id="KW-0456">Lyase</keyword>
<dbReference type="InterPro" id="IPR012480">
    <property type="entry name" value="Hepar_II_III_C"/>
</dbReference>
<evidence type="ECO:0000259" key="6">
    <source>
        <dbReference type="Pfam" id="PF07940"/>
    </source>
</evidence>
<dbReference type="Gene3D" id="1.50.10.100">
    <property type="entry name" value="Chondroitin AC/alginate lyase"/>
    <property type="match status" value="1"/>
</dbReference>
<sequence length="748" mass="81551">MTFTIARIAHCAVLISASVAWGTCHADWAQSTDPLATRPLPTNFEVQAQNPPAFSWSRHWTNPASYVLEVTGPTTATVTTLTVSKNWYLPSKAMAVGTYSWRVRPSLTQEWSTPRSFVLNSSSAVFEVPESSVLRAAILSRPRPRALPSGIPVRSAWPAGMVTERGGALTRLMGDVQRVTLSEPPVTDAMWPLVTSKVVTADVNAQWASIRTHVNIVRRQLEAAALVYRLTGDPVYLKEALLRGDQLAALSPSGPTGYAQFDIMTLPIAASLLKAADFLAGSLDSTRRAAWMKSVAQRGADVYADLSSRNGWLDQTPFDEHGGSNFGYLAMVATLALGDVPAAVDWFDFSFRNYVNYIYHWSGPEGGYANGTAYGQYAIDAALQIWQPMSTASGLNIFDKPWAKGFLQFFMHFTPPGTPSHMFGDANEEVPDLRYMKALASRMKSPQAAWYYRNIAGDEDPLTQLQVAYPLPVLSVASVAPPPNSGLYPSIGWAAIHSDIADRGRTSLYFKSSPYGSFNHSHGDQNGFTLNRGGRKLLIGTGWYDWYNSPMWTDWYRATKSKNAVTFDGGQGQRTEGYSDPMVRNGKVVGFSSSSTVDFVEGDATAAFAGALTQARRQIWYLRSQDAFVVYDKLASATARTFEWNLHAPVPMVVDAVTGEAKIVNVDQSVCVTPIPNSTDQKYKALVGPAPKPGTTEYHGAYVKNAALKSAEFIMLLDVGCKHPVVSLTSMGGTRVLKVGAQSVTLQP</sequence>
<comment type="caution">
    <text evidence="8">The sequence shown here is derived from an EMBL/GenBank/DDBJ whole genome shotgun (WGS) entry which is preliminary data.</text>
</comment>
<dbReference type="GO" id="GO:0016829">
    <property type="term" value="F:lyase activity"/>
    <property type="evidence" value="ECO:0007669"/>
    <property type="project" value="UniProtKB-KW"/>
</dbReference>
<dbReference type="InterPro" id="IPR008929">
    <property type="entry name" value="Chondroitin_lyas"/>
</dbReference>
<dbReference type="Gene3D" id="2.70.98.70">
    <property type="match status" value="1"/>
</dbReference>
<feature type="chain" id="PRO_5032712518" evidence="5">
    <location>
        <begin position="27"/>
        <end position="748"/>
    </location>
</feature>
<feature type="domain" description="Heparinase II N-terminal" evidence="7">
    <location>
        <begin position="87"/>
        <end position="457"/>
    </location>
</feature>
<dbReference type="AlphaFoldDB" id="A0A845GX40"/>
<dbReference type="RefSeq" id="WP_161087632.1">
    <property type="nucleotide sequence ID" value="NZ_WWCX01000156.1"/>
</dbReference>
<keyword evidence="3" id="KW-0574">Periplasm</keyword>
<dbReference type="Gene3D" id="2.60.40.10">
    <property type="entry name" value="Immunoglobulins"/>
    <property type="match status" value="1"/>
</dbReference>
<evidence type="ECO:0000256" key="4">
    <source>
        <dbReference type="ARBA" id="ARBA00023239"/>
    </source>
</evidence>
<evidence type="ECO:0000256" key="2">
    <source>
        <dbReference type="ARBA" id="ARBA00022729"/>
    </source>
</evidence>
<keyword evidence="2 5" id="KW-0732">Signal</keyword>